<sequence>MKGVQLPLQLLDSDTFRHPWTGKGRWYFDGRNQISFDIGTWAGNDCAFADFVDGKWTINFSIGDPDEGKTFTFRRS</sequence>
<proteinExistence type="predicted"/>
<dbReference type="AlphaFoldDB" id="A0A7R7HZH4"/>
<keyword evidence="2" id="KW-1185">Reference proteome</keyword>
<protein>
    <submittedName>
        <fullName evidence="1">Uncharacterized protein</fullName>
    </submittedName>
</protein>
<dbReference type="Proteomes" id="UP000611640">
    <property type="component" value="Chromosome"/>
</dbReference>
<gene>
    <name evidence="1" type="ORF">Athai_58650</name>
</gene>
<dbReference type="EMBL" id="AP023355">
    <property type="protein sequence ID" value="BCJ38362.1"/>
    <property type="molecule type" value="Genomic_DNA"/>
</dbReference>
<organism evidence="1 2">
    <name type="scientific">Actinocatenispora thailandica</name>
    <dbReference type="NCBI Taxonomy" id="227318"/>
    <lineage>
        <taxon>Bacteria</taxon>
        <taxon>Bacillati</taxon>
        <taxon>Actinomycetota</taxon>
        <taxon>Actinomycetes</taxon>
        <taxon>Micromonosporales</taxon>
        <taxon>Micromonosporaceae</taxon>
        <taxon>Actinocatenispora</taxon>
    </lineage>
</organism>
<evidence type="ECO:0000313" key="1">
    <source>
        <dbReference type="EMBL" id="BCJ38362.1"/>
    </source>
</evidence>
<name>A0A7R7HZH4_9ACTN</name>
<reference evidence="1 2" key="1">
    <citation type="submission" date="2020-08" db="EMBL/GenBank/DDBJ databases">
        <title>Whole genome shotgun sequence of Actinocatenispora thailandica NBRC 105041.</title>
        <authorList>
            <person name="Komaki H."/>
            <person name="Tamura T."/>
        </authorList>
    </citation>
    <scope>NUCLEOTIDE SEQUENCE [LARGE SCALE GENOMIC DNA]</scope>
    <source>
        <strain evidence="1 2">NBRC 105041</strain>
    </source>
</reference>
<accession>A0A7R7HZH4</accession>
<dbReference type="KEGG" id="atl:Athai_58650"/>
<evidence type="ECO:0000313" key="2">
    <source>
        <dbReference type="Proteomes" id="UP000611640"/>
    </source>
</evidence>